<dbReference type="PANTHER" id="PTHR13803:SF39">
    <property type="entry name" value="SECRETORY 24AB, ISOFORM A"/>
    <property type="match status" value="1"/>
</dbReference>
<dbReference type="InterPro" id="IPR050550">
    <property type="entry name" value="SEC23_SEC24_subfamily"/>
</dbReference>
<evidence type="ECO:0000313" key="3">
    <source>
        <dbReference type="Proteomes" id="UP001642360"/>
    </source>
</evidence>
<gene>
    <name evidence="2" type="ORF">ILEXP_LOCUS48102</name>
</gene>
<protein>
    <recommendedName>
        <fullName evidence="1">Sec23/Sec24 helical domain-containing protein</fullName>
    </recommendedName>
</protein>
<organism evidence="2 3">
    <name type="scientific">Ilex paraguariensis</name>
    <name type="common">yerba mate</name>
    <dbReference type="NCBI Taxonomy" id="185542"/>
    <lineage>
        <taxon>Eukaryota</taxon>
        <taxon>Viridiplantae</taxon>
        <taxon>Streptophyta</taxon>
        <taxon>Embryophyta</taxon>
        <taxon>Tracheophyta</taxon>
        <taxon>Spermatophyta</taxon>
        <taxon>Magnoliopsida</taxon>
        <taxon>eudicotyledons</taxon>
        <taxon>Gunneridae</taxon>
        <taxon>Pentapetalae</taxon>
        <taxon>asterids</taxon>
        <taxon>campanulids</taxon>
        <taxon>Aquifoliales</taxon>
        <taxon>Aquifoliaceae</taxon>
        <taxon>Ilex</taxon>
    </lineage>
</organism>
<dbReference type="InterPro" id="IPR006900">
    <property type="entry name" value="Sec23/24_helical_dom"/>
</dbReference>
<dbReference type="Gene3D" id="1.20.120.730">
    <property type="entry name" value="Sec23/Sec24 helical domain"/>
    <property type="match status" value="1"/>
</dbReference>
<dbReference type="AlphaFoldDB" id="A0ABC8UDH1"/>
<proteinExistence type="predicted"/>
<dbReference type="Proteomes" id="UP001642360">
    <property type="component" value="Unassembled WGS sequence"/>
</dbReference>
<dbReference type="PANTHER" id="PTHR13803">
    <property type="entry name" value="SEC24-RELATED PROTEIN"/>
    <property type="match status" value="1"/>
</dbReference>
<dbReference type="InterPro" id="IPR036175">
    <property type="entry name" value="Sec23/24_helical_dom_sf"/>
</dbReference>
<name>A0ABC8UDH1_9AQUA</name>
<sequence length="119" mass="13960">MDFTQITSLTNRQIEHSDYDDDRKTATTLKARNFVQLKIVKAFREYRNLYNVQHRLGGRMIYPESLKFLALYGLTLFKSTALRGGHADVQLDERWSAGCTMMDPNSNRPLIKDEWQQRC</sequence>
<feature type="domain" description="Sec23/Sec24 helical" evidence="1">
    <location>
        <begin position="27"/>
        <end position="103"/>
    </location>
</feature>
<evidence type="ECO:0000313" key="2">
    <source>
        <dbReference type="EMBL" id="CAK9178185.1"/>
    </source>
</evidence>
<dbReference type="Pfam" id="PF04815">
    <property type="entry name" value="Sec23_helical"/>
    <property type="match status" value="1"/>
</dbReference>
<evidence type="ECO:0000259" key="1">
    <source>
        <dbReference type="Pfam" id="PF04815"/>
    </source>
</evidence>
<dbReference type="EMBL" id="CAUOFW020007246">
    <property type="protein sequence ID" value="CAK9178185.1"/>
    <property type="molecule type" value="Genomic_DNA"/>
</dbReference>
<keyword evidence="3" id="KW-1185">Reference proteome</keyword>
<accession>A0ABC8UDH1</accession>
<dbReference type="SUPFAM" id="SSF81811">
    <property type="entry name" value="Helical domain of Sec23/24"/>
    <property type="match status" value="1"/>
</dbReference>
<reference evidence="2 3" key="1">
    <citation type="submission" date="2024-02" db="EMBL/GenBank/DDBJ databases">
        <authorList>
            <person name="Vignale AGUSTIN F."/>
            <person name="Sosa J E."/>
            <person name="Modenutti C."/>
        </authorList>
    </citation>
    <scope>NUCLEOTIDE SEQUENCE [LARGE SCALE GENOMIC DNA]</scope>
</reference>
<comment type="caution">
    <text evidence="2">The sequence shown here is derived from an EMBL/GenBank/DDBJ whole genome shotgun (WGS) entry which is preliminary data.</text>
</comment>